<feature type="compositionally biased region" description="Acidic residues" evidence="1">
    <location>
        <begin position="156"/>
        <end position="165"/>
    </location>
</feature>
<evidence type="ECO:0000313" key="2">
    <source>
        <dbReference type="EMBL" id="WMV37187.1"/>
    </source>
</evidence>
<dbReference type="Proteomes" id="UP001234989">
    <property type="component" value="Chromosome 7"/>
</dbReference>
<keyword evidence="3" id="KW-1185">Reference proteome</keyword>
<accession>A0AAF0RB76</accession>
<reference evidence="2" key="1">
    <citation type="submission" date="2023-08" db="EMBL/GenBank/DDBJ databases">
        <title>A de novo genome assembly of Solanum verrucosum Schlechtendal, a Mexican diploid species geographically isolated from the other diploid A-genome species in potato relatives.</title>
        <authorList>
            <person name="Hosaka K."/>
        </authorList>
    </citation>
    <scope>NUCLEOTIDE SEQUENCE</scope>
    <source>
        <tissue evidence="2">Young leaves</tissue>
    </source>
</reference>
<evidence type="ECO:0000313" key="3">
    <source>
        <dbReference type="Proteomes" id="UP001234989"/>
    </source>
</evidence>
<name>A0AAF0RB76_SOLVR</name>
<dbReference type="EMBL" id="CP133618">
    <property type="protein sequence ID" value="WMV37187.1"/>
    <property type="molecule type" value="Genomic_DNA"/>
</dbReference>
<evidence type="ECO:0000256" key="1">
    <source>
        <dbReference type="SAM" id="MobiDB-lite"/>
    </source>
</evidence>
<proteinExistence type="predicted"/>
<feature type="region of interest" description="Disordered" evidence="1">
    <location>
        <begin position="109"/>
        <end position="165"/>
    </location>
</feature>
<gene>
    <name evidence="2" type="ORF">MTR67_030572</name>
</gene>
<protein>
    <submittedName>
        <fullName evidence="2">Uncharacterized protein</fullName>
    </submittedName>
</protein>
<feature type="compositionally biased region" description="Acidic residues" evidence="1">
    <location>
        <begin position="117"/>
        <end position="147"/>
    </location>
</feature>
<organism evidence="2 3">
    <name type="scientific">Solanum verrucosum</name>
    <dbReference type="NCBI Taxonomy" id="315347"/>
    <lineage>
        <taxon>Eukaryota</taxon>
        <taxon>Viridiplantae</taxon>
        <taxon>Streptophyta</taxon>
        <taxon>Embryophyta</taxon>
        <taxon>Tracheophyta</taxon>
        <taxon>Spermatophyta</taxon>
        <taxon>Magnoliopsida</taxon>
        <taxon>eudicotyledons</taxon>
        <taxon>Gunneridae</taxon>
        <taxon>Pentapetalae</taxon>
        <taxon>asterids</taxon>
        <taxon>lamiids</taxon>
        <taxon>Solanales</taxon>
        <taxon>Solanaceae</taxon>
        <taxon>Solanoideae</taxon>
        <taxon>Solaneae</taxon>
        <taxon>Solanum</taxon>
    </lineage>
</organism>
<sequence>MDEEPGGNSDDPVVLENLKETFRHSTIGELTSYYVLSKLGIENIPKDSFHTYLQVSLLTSPKIHLEYSRFSGAIDDSIRKDVFLAVECWADVEVFVSSGQNCQSCLRDNEALGGNENENEEDNEGNENEEDNETESESGNENEESGLEADPVGLETDQEADSDDV</sequence>
<dbReference type="AlphaFoldDB" id="A0AAF0RB76"/>